<proteinExistence type="predicted"/>
<reference evidence="1 2" key="1">
    <citation type="submission" date="2018-01" db="EMBL/GenBank/DDBJ databases">
        <title>Arthrobacter sp. nov., from glaciers in China.</title>
        <authorList>
            <person name="Liu Q."/>
            <person name="Xin Y.-H."/>
        </authorList>
    </citation>
    <scope>NUCLEOTIDE SEQUENCE [LARGE SCALE GENOMIC DNA]</scope>
    <source>
        <strain evidence="1 2">HLT2-12-2</strain>
    </source>
</reference>
<dbReference type="EMBL" id="PPXC01000016">
    <property type="protein sequence ID" value="POH72215.1"/>
    <property type="molecule type" value="Genomic_DNA"/>
</dbReference>
<sequence>MFRVTAVWAVVAVSGAMILPNVVRHMSTAPWMFAPMLALWTADLVMAAQVTHEFRVNAKREGTD</sequence>
<accession>A0A2S3ZSJ4</accession>
<dbReference type="AlphaFoldDB" id="A0A2S3ZSJ4"/>
<evidence type="ECO:0000313" key="2">
    <source>
        <dbReference type="Proteomes" id="UP000237061"/>
    </source>
</evidence>
<gene>
    <name evidence="1" type="ORF">CVS27_17145</name>
</gene>
<keyword evidence="2" id="KW-1185">Reference proteome</keyword>
<comment type="caution">
    <text evidence="1">The sequence shown here is derived from an EMBL/GenBank/DDBJ whole genome shotgun (WGS) entry which is preliminary data.</text>
</comment>
<protein>
    <submittedName>
        <fullName evidence="1">Uncharacterized protein</fullName>
    </submittedName>
</protein>
<organism evidence="1 2">
    <name type="scientific">Arthrobacter glacialis</name>
    <dbReference type="NCBI Taxonomy" id="1664"/>
    <lineage>
        <taxon>Bacteria</taxon>
        <taxon>Bacillati</taxon>
        <taxon>Actinomycetota</taxon>
        <taxon>Actinomycetes</taxon>
        <taxon>Micrococcales</taxon>
        <taxon>Micrococcaceae</taxon>
        <taxon>Arthrobacter</taxon>
    </lineage>
</organism>
<evidence type="ECO:0000313" key="1">
    <source>
        <dbReference type="EMBL" id="POH72215.1"/>
    </source>
</evidence>
<name>A0A2S3ZSJ4_ARTGL</name>
<dbReference type="Proteomes" id="UP000237061">
    <property type="component" value="Unassembled WGS sequence"/>
</dbReference>